<keyword evidence="7" id="KW-1185">Reference proteome</keyword>
<dbReference type="GO" id="GO:0008270">
    <property type="term" value="F:zinc ion binding"/>
    <property type="evidence" value="ECO:0007669"/>
    <property type="project" value="UniProtKB-KW"/>
</dbReference>
<dbReference type="Proteomes" id="UP000283895">
    <property type="component" value="Unassembled WGS sequence"/>
</dbReference>
<dbReference type="Pfam" id="PF13695">
    <property type="entry name" value="Zn_ribbon_3CxxC"/>
    <property type="match status" value="1"/>
</dbReference>
<evidence type="ECO:0000256" key="3">
    <source>
        <dbReference type="ARBA" id="ARBA00022833"/>
    </source>
</evidence>
<dbReference type="GO" id="GO:0004497">
    <property type="term" value="F:monooxygenase activity"/>
    <property type="evidence" value="ECO:0007669"/>
    <property type="project" value="InterPro"/>
</dbReference>
<dbReference type="OrthoDB" id="8121437at2759"/>
<gene>
    <name evidence="6" type="ORF">VMCG_06974</name>
</gene>
<evidence type="ECO:0000256" key="1">
    <source>
        <dbReference type="ARBA" id="ARBA00022723"/>
    </source>
</evidence>
<sequence>MARHKSVSNNQDTNPQASYTFPQLHHEVSSVVSGEIGSTWYNRQAGGNSNKEYSTYVMGKFKCNNNKCPKNAWSSKRVAIRIRGYPNNGYNAVVFNQRCESCNRLGILTLNKTSYVERVSYRIKKLVRIATVDTQVIGYLILRGAQILSSSYAGEKPIDVPEELRSPMSQQSKENFRSHWEEGMDDFLPERWIDEDGKYDPKRFPRLAFSAGPRVCYGMFCKCPHRVEYSVVDAHTPVALQELYITLSLLVLVFKFEAVPDELNTMGGLERVLRVPQKSYIRLSVL</sequence>
<dbReference type="AlphaFoldDB" id="A0A423W3S1"/>
<dbReference type="EMBL" id="LKEA01000027">
    <property type="protein sequence ID" value="ROV97971.1"/>
    <property type="molecule type" value="Genomic_DNA"/>
</dbReference>
<evidence type="ECO:0000259" key="5">
    <source>
        <dbReference type="Pfam" id="PF13695"/>
    </source>
</evidence>
<evidence type="ECO:0000256" key="2">
    <source>
        <dbReference type="ARBA" id="ARBA00022771"/>
    </source>
</evidence>
<organism evidence="6 7">
    <name type="scientific">Cytospora schulzeri</name>
    <dbReference type="NCBI Taxonomy" id="448051"/>
    <lineage>
        <taxon>Eukaryota</taxon>
        <taxon>Fungi</taxon>
        <taxon>Dikarya</taxon>
        <taxon>Ascomycota</taxon>
        <taxon>Pezizomycotina</taxon>
        <taxon>Sordariomycetes</taxon>
        <taxon>Sordariomycetidae</taxon>
        <taxon>Diaporthales</taxon>
        <taxon>Cytosporaceae</taxon>
        <taxon>Cytospora</taxon>
    </lineage>
</organism>
<dbReference type="Gene3D" id="1.10.630.10">
    <property type="entry name" value="Cytochrome P450"/>
    <property type="match status" value="1"/>
</dbReference>
<keyword evidence="1" id="KW-0479">Metal-binding</keyword>
<evidence type="ECO:0000313" key="7">
    <source>
        <dbReference type="Proteomes" id="UP000283895"/>
    </source>
</evidence>
<evidence type="ECO:0000313" key="6">
    <source>
        <dbReference type="EMBL" id="ROV97971.1"/>
    </source>
</evidence>
<dbReference type="InterPro" id="IPR036396">
    <property type="entry name" value="Cyt_P450_sf"/>
</dbReference>
<feature type="domain" description="3CxxC-type" evidence="5">
    <location>
        <begin position="57"/>
        <end position="129"/>
    </location>
</feature>
<accession>A0A423W3S1</accession>
<dbReference type="SUPFAM" id="SSF48264">
    <property type="entry name" value="Cytochrome P450"/>
    <property type="match status" value="1"/>
</dbReference>
<reference evidence="6 7" key="1">
    <citation type="submission" date="2015-09" db="EMBL/GenBank/DDBJ databases">
        <title>Host preference determinants of Valsa canker pathogens revealed by comparative genomics.</title>
        <authorList>
            <person name="Yin Z."/>
            <person name="Huang L."/>
        </authorList>
    </citation>
    <scope>NUCLEOTIDE SEQUENCE [LARGE SCALE GENOMIC DNA]</scope>
    <source>
        <strain evidence="6 7">03-1</strain>
    </source>
</reference>
<dbReference type="GO" id="GO:0016705">
    <property type="term" value="F:oxidoreductase activity, acting on paired donors, with incorporation or reduction of molecular oxygen"/>
    <property type="evidence" value="ECO:0007669"/>
    <property type="project" value="InterPro"/>
</dbReference>
<dbReference type="InterPro" id="IPR027377">
    <property type="entry name" value="ZAR1/RTP1-5-like_Znf-3CxxC"/>
</dbReference>
<keyword evidence="2" id="KW-0863">Zinc-finger</keyword>
<dbReference type="GO" id="GO:0005506">
    <property type="term" value="F:iron ion binding"/>
    <property type="evidence" value="ECO:0007669"/>
    <property type="project" value="InterPro"/>
</dbReference>
<dbReference type="STRING" id="356882.A0A423W3S1"/>
<dbReference type="GO" id="GO:0020037">
    <property type="term" value="F:heme binding"/>
    <property type="evidence" value="ECO:0007669"/>
    <property type="project" value="InterPro"/>
</dbReference>
<protein>
    <recommendedName>
        <fullName evidence="5">3CxxC-type domain-containing protein</fullName>
    </recommendedName>
</protein>
<feature type="compositionally biased region" description="Polar residues" evidence="4">
    <location>
        <begin position="7"/>
        <end position="20"/>
    </location>
</feature>
<proteinExistence type="predicted"/>
<feature type="region of interest" description="Disordered" evidence="4">
    <location>
        <begin position="1"/>
        <end position="20"/>
    </location>
</feature>
<evidence type="ECO:0000256" key="4">
    <source>
        <dbReference type="SAM" id="MobiDB-lite"/>
    </source>
</evidence>
<keyword evidence="3" id="KW-0862">Zinc</keyword>
<name>A0A423W3S1_9PEZI</name>
<comment type="caution">
    <text evidence="6">The sequence shown here is derived from an EMBL/GenBank/DDBJ whole genome shotgun (WGS) entry which is preliminary data.</text>
</comment>